<feature type="compositionally biased region" description="Basic residues" evidence="1">
    <location>
        <begin position="72"/>
        <end position="87"/>
    </location>
</feature>
<organism evidence="3 5">
    <name type="scientific">Oryza sativa subsp. japonica</name>
    <name type="common">Rice</name>
    <dbReference type="NCBI Taxonomy" id="39947"/>
    <lineage>
        <taxon>Eukaryota</taxon>
        <taxon>Viridiplantae</taxon>
        <taxon>Streptophyta</taxon>
        <taxon>Embryophyta</taxon>
        <taxon>Tracheophyta</taxon>
        <taxon>Spermatophyta</taxon>
        <taxon>Magnoliopsida</taxon>
        <taxon>Liliopsida</taxon>
        <taxon>Poales</taxon>
        <taxon>Poaceae</taxon>
        <taxon>BOP clade</taxon>
        <taxon>Oryzoideae</taxon>
        <taxon>Oryzeae</taxon>
        <taxon>Oryzinae</taxon>
        <taxon>Oryza</taxon>
        <taxon>Oryza sativa</taxon>
    </lineage>
</organism>
<feature type="compositionally biased region" description="Basic residues" evidence="1">
    <location>
        <begin position="250"/>
        <end position="260"/>
    </location>
</feature>
<feature type="region of interest" description="Disordered" evidence="1">
    <location>
        <begin position="217"/>
        <end position="260"/>
    </location>
</feature>
<evidence type="ECO:0000313" key="3">
    <source>
        <dbReference type="EMBL" id="BAC79533.1"/>
    </source>
</evidence>
<dbReference type="AlphaFoldDB" id="Q7XIW8"/>
<dbReference type="InterPro" id="IPR013094">
    <property type="entry name" value="AB_hydrolase_3"/>
</dbReference>
<name>Q7XIW8_ORYSJ</name>
<proteinExistence type="predicted"/>
<evidence type="ECO:0000256" key="1">
    <source>
        <dbReference type="SAM" id="MobiDB-lite"/>
    </source>
</evidence>
<gene>
    <name evidence="4" type="primary">OJ1167_G06.131</name>
    <name evidence="3" type="ORF">OJ1409_C08.6</name>
</gene>
<accession>Q7XIW8</accession>
<feature type="region of interest" description="Disordered" evidence="1">
    <location>
        <begin position="119"/>
        <end position="147"/>
    </location>
</feature>
<protein>
    <recommendedName>
        <fullName evidence="2">Alpha/beta hydrolase fold-3 domain-containing protein</fullName>
    </recommendedName>
</protein>
<evidence type="ECO:0000313" key="4">
    <source>
        <dbReference type="EMBL" id="BAD30313.1"/>
    </source>
</evidence>
<dbReference type="Proteomes" id="UP000000763">
    <property type="component" value="Chromosome 7"/>
</dbReference>
<dbReference type="GO" id="GO:0016787">
    <property type="term" value="F:hydrolase activity"/>
    <property type="evidence" value="ECO:0007669"/>
    <property type="project" value="InterPro"/>
</dbReference>
<evidence type="ECO:0000313" key="5">
    <source>
        <dbReference type="Proteomes" id="UP000000763"/>
    </source>
</evidence>
<feature type="domain" description="Alpha/beta hydrolase fold-3" evidence="2">
    <location>
        <begin position="152"/>
        <end position="198"/>
    </location>
</feature>
<feature type="region of interest" description="Disordered" evidence="1">
    <location>
        <begin position="55"/>
        <end position="96"/>
    </location>
</feature>
<reference evidence="4" key="2">
    <citation type="submission" date="2001-07" db="EMBL/GenBank/DDBJ databases">
        <title>Oryza sativa nipponbare(GA3) genomic DNA, chromosome 7, BAC clone:OJ1167_G06.</title>
        <authorList>
            <person name="Sasaki T."/>
            <person name="Matsumoto T."/>
            <person name="Yamamoto K."/>
        </authorList>
    </citation>
    <scope>NUCLEOTIDE SEQUENCE</scope>
</reference>
<dbReference type="Pfam" id="PF07859">
    <property type="entry name" value="Abhydrolase_3"/>
    <property type="match status" value="1"/>
</dbReference>
<dbReference type="EMBL" id="AP003757">
    <property type="protein sequence ID" value="BAC79533.1"/>
    <property type="molecule type" value="Genomic_DNA"/>
</dbReference>
<evidence type="ECO:0000259" key="2">
    <source>
        <dbReference type="Pfam" id="PF07859"/>
    </source>
</evidence>
<sequence length="307" mass="34326">MEFSLQLNLCLCMRVYRCRGSGTRRRRRERKRRTPSAATSLHHCRLLTLFDAAGSSGAVRGSRERGRGERRIKPRRRPSLLHRHQARQRPPAGARSFPFPFFHPGGTITRPFVPDAPPSATGLVLSRDGPLDASLDTSPTSSRHRRQRQSSLVFYHASCEAMAAAVPAIVISLDYRLAPEHCLPAAYVSAVLWLRDAAAGDPWIDAPRGRSRVRGLSPPGALPAPARPTPTATAPCPPHFGGRRSFPTHSGRRHSSLPLRRCHPHRSGWREKREGIERRGFIIFFIELPRKRYVTATSDEDQVKLAT</sequence>
<reference evidence="5" key="3">
    <citation type="journal article" date="2005" name="Nature">
        <title>The map-based sequence of the rice genome.</title>
        <authorList>
            <consortium name="International rice genome sequencing project (IRGSP)"/>
            <person name="Matsumoto T."/>
            <person name="Wu J."/>
            <person name="Kanamori H."/>
            <person name="Katayose Y."/>
            <person name="Fujisawa M."/>
            <person name="Namiki N."/>
            <person name="Mizuno H."/>
            <person name="Yamamoto K."/>
            <person name="Antonio B.A."/>
            <person name="Baba T."/>
            <person name="Sakata K."/>
            <person name="Nagamura Y."/>
            <person name="Aoki H."/>
            <person name="Arikawa K."/>
            <person name="Arita K."/>
            <person name="Bito T."/>
            <person name="Chiden Y."/>
            <person name="Fujitsuka N."/>
            <person name="Fukunaka R."/>
            <person name="Hamada M."/>
            <person name="Harada C."/>
            <person name="Hayashi A."/>
            <person name="Hijishita S."/>
            <person name="Honda M."/>
            <person name="Hosokawa S."/>
            <person name="Ichikawa Y."/>
            <person name="Idonuma A."/>
            <person name="Iijima M."/>
            <person name="Ikeda M."/>
            <person name="Ikeno M."/>
            <person name="Ito K."/>
            <person name="Ito S."/>
            <person name="Ito T."/>
            <person name="Ito Y."/>
            <person name="Ito Y."/>
            <person name="Iwabuchi A."/>
            <person name="Kamiya K."/>
            <person name="Karasawa W."/>
            <person name="Kurita K."/>
            <person name="Katagiri S."/>
            <person name="Kikuta A."/>
            <person name="Kobayashi H."/>
            <person name="Kobayashi N."/>
            <person name="Machita K."/>
            <person name="Maehara T."/>
            <person name="Masukawa M."/>
            <person name="Mizubayashi T."/>
            <person name="Mukai Y."/>
            <person name="Nagasaki H."/>
            <person name="Nagata Y."/>
            <person name="Naito S."/>
            <person name="Nakashima M."/>
            <person name="Nakama Y."/>
            <person name="Nakamichi Y."/>
            <person name="Nakamura M."/>
            <person name="Meguro A."/>
            <person name="Negishi M."/>
            <person name="Ohta I."/>
            <person name="Ohta T."/>
            <person name="Okamoto M."/>
            <person name="Ono N."/>
            <person name="Saji S."/>
            <person name="Sakaguchi M."/>
            <person name="Sakai K."/>
            <person name="Shibata M."/>
            <person name="Shimokawa T."/>
            <person name="Song J."/>
            <person name="Takazaki Y."/>
            <person name="Terasawa K."/>
            <person name="Tsugane M."/>
            <person name="Tsuji K."/>
            <person name="Ueda S."/>
            <person name="Waki K."/>
            <person name="Yamagata H."/>
            <person name="Yamamoto M."/>
            <person name="Yamamoto S."/>
            <person name="Yamane H."/>
            <person name="Yoshiki S."/>
            <person name="Yoshihara R."/>
            <person name="Yukawa K."/>
            <person name="Zhong H."/>
            <person name="Yano M."/>
            <person name="Yuan Q."/>
            <person name="Ouyang S."/>
            <person name="Liu J."/>
            <person name="Jones K.M."/>
            <person name="Gansberger K."/>
            <person name="Moffat K."/>
            <person name="Hill J."/>
            <person name="Bera J."/>
            <person name="Fadrosh D."/>
            <person name="Jin S."/>
            <person name="Johri S."/>
            <person name="Kim M."/>
            <person name="Overton L."/>
            <person name="Reardon M."/>
            <person name="Tsitrin T."/>
            <person name="Vuong H."/>
            <person name="Weaver B."/>
            <person name="Ciecko A."/>
            <person name="Tallon L."/>
            <person name="Jackson J."/>
            <person name="Pai G."/>
            <person name="Aken S.V."/>
            <person name="Utterback T."/>
            <person name="Reidmuller S."/>
            <person name="Feldblyum T."/>
            <person name="Hsiao J."/>
            <person name="Zismann V."/>
            <person name="Iobst S."/>
            <person name="de Vazeille A.R."/>
            <person name="Buell C.R."/>
            <person name="Ying K."/>
            <person name="Li Y."/>
            <person name="Lu T."/>
            <person name="Huang Y."/>
            <person name="Zhao Q."/>
            <person name="Feng Q."/>
            <person name="Zhang L."/>
            <person name="Zhu J."/>
            <person name="Weng Q."/>
            <person name="Mu J."/>
            <person name="Lu Y."/>
            <person name="Fan D."/>
            <person name="Liu Y."/>
            <person name="Guan J."/>
            <person name="Zhang Y."/>
            <person name="Yu S."/>
            <person name="Liu X."/>
            <person name="Zhang Y."/>
            <person name="Hong G."/>
            <person name="Han B."/>
            <person name="Choisne N."/>
            <person name="Demange N."/>
            <person name="Orjeda G."/>
            <person name="Samain S."/>
            <person name="Cattolico L."/>
            <person name="Pelletier E."/>
            <person name="Couloux A."/>
            <person name="Segurens B."/>
            <person name="Wincker P."/>
            <person name="D'Hont A."/>
            <person name="Scarpelli C."/>
            <person name="Weissenbach J."/>
            <person name="Salanoubat M."/>
            <person name="Quetier F."/>
            <person name="Yu Y."/>
            <person name="Kim H.R."/>
            <person name="Rambo T."/>
            <person name="Currie J."/>
            <person name="Collura K."/>
            <person name="Luo M."/>
            <person name="Yang T."/>
            <person name="Ammiraju J.S.S."/>
            <person name="Engler F."/>
            <person name="Soderlund C."/>
            <person name="Wing R.A."/>
            <person name="Palmer L.E."/>
            <person name="de la Bastide M."/>
            <person name="Spiegel L."/>
            <person name="Nascimento L."/>
            <person name="Zutavern T."/>
            <person name="O'Shaughnessy A."/>
            <person name="Dike S."/>
            <person name="Dedhia N."/>
            <person name="Preston R."/>
            <person name="Balija V."/>
            <person name="McCombie W.R."/>
            <person name="Chow T."/>
            <person name="Chen H."/>
            <person name="Chung M."/>
            <person name="Chen C."/>
            <person name="Shaw J."/>
            <person name="Wu H."/>
            <person name="Hsiao K."/>
            <person name="Chao Y."/>
            <person name="Chu M."/>
            <person name="Cheng C."/>
            <person name="Hour A."/>
            <person name="Lee P."/>
            <person name="Lin S."/>
            <person name="Lin Y."/>
            <person name="Liou J."/>
            <person name="Liu S."/>
            <person name="Hsing Y."/>
            <person name="Raghuvanshi S."/>
            <person name="Mohanty A."/>
            <person name="Bharti A.K."/>
            <person name="Gaur A."/>
            <person name="Gupta V."/>
            <person name="Kumar D."/>
            <person name="Ravi V."/>
            <person name="Vij S."/>
            <person name="Kapur A."/>
            <person name="Khurana P."/>
            <person name="Khurana P."/>
            <person name="Khurana J.P."/>
            <person name="Tyagi A.K."/>
            <person name="Gaikwad K."/>
            <person name="Singh A."/>
            <person name="Dalal V."/>
            <person name="Srivastava S."/>
            <person name="Dixit A."/>
            <person name="Pal A.K."/>
            <person name="Ghazi I.A."/>
            <person name="Yadav M."/>
            <person name="Pandit A."/>
            <person name="Bhargava A."/>
            <person name="Sureshbabu K."/>
            <person name="Batra K."/>
            <person name="Sharma T.R."/>
            <person name="Mohapatra T."/>
            <person name="Singh N.K."/>
            <person name="Messing J."/>
            <person name="Nelson A.B."/>
            <person name="Fuks G."/>
            <person name="Kavchok S."/>
            <person name="Keizer G."/>
            <person name="Linton E."/>
            <person name="Llaca V."/>
            <person name="Song R."/>
            <person name="Tanyolac B."/>
            <person name="Young S."/>
            <person name="Ho-Il K."/>
            <person name="Hahn J.H."/>
            <person name="Sangsakoo G."/>
            <person name="Vanavichit A."/>
            <person name="de Mattos Luiz.A.T."/>
            <person name="Zimmer P.D."/>
            <person name="Malone G."/>
            <person name="Dellagostin O."/>
            <person name="de Oliveira A.C."/>
            <person name="Bevan M."/>
            <person name="Bancroft I."/>
            <person name="Minx P."/>
            <person name="Cordum H."/>
            <person name="Wilson R."/>
            <person name="Cheng Z."/>
            <person name="Jin W."/>
            <person name="Jiang J."/>
            <person name="Leong S.A."/>
            <person name="Iwama H."/>
            <person name="Gojobori T."/>
            <person name="Itoh T."/>
            <person name="Niimura Y."/>
            <person name="Fujii Y."/>
            <person name="Habara T."/>
            <person name="Sakai H."/>
            <person name="Sato Y."/>
            <person name="Wilson G."/>
            <person name="Kumar K."/>
            <person name="McCouch S."/>
            <person name="Juretic N."/>
            <person name="Hoen D."/>
            <person name="Wright S."/>
            <person name="Bruskiewich R."/>
            <person name="Bureau T."/>
            <person name="Miyao A."/>
            <person name="Hirochika H."/>
            <person name="Nishikawa T."/>
            <person name="Kadowaki K."/>
            <person name="Sugiura M."/>
            <person name="Burr B."/>
            <person name="Sasaki T."/>
        </authorList>
    </citation>
    <scope>NUCLEOTIDE SEQUENCE [LARGE SCALE GENOMIC DNA]</scope>
    <source>
        <strain evidence="5">cv. Nipponbare</strain>
    </source>
</reference>
<dbReference type="Gene3D" id="3.40.50.1820">
    <property type="entry name" value="alpha/beta hydrolase"/>
    <property type="match status" value="1"/>
</dbReference>
<reference evidence="3" key="1">
    <citation type="submission" date="2001-06" db="EMBL/GenBank/DDBJ databases">
        <title>Oryza sativa nipponbare(GA3) genomic DNA, chromosome 7, BAC clone:OJ1409_C08.</title>
        <authorList>
            <person name="Sasaki T."/>
            <person name="Matsumoto T."/>
            <person name="Yamamoto K."/>
        </authorList>
    </citation>
    <scope>NUCLEOTIDE SEQUENCE</scope>
</reference>
<feature type="compositionally biased region" description="Basic and acidic residues" evidence="1">
    <location>
        <begin position="61"/>
        <end position="71"/>
    </location>
</feature>
<dbReference type="EMBL" id="AP003817">
    <property type="protein sequence ID" value="BAD30313.1"/>
    <property type="molecule type" value="Genomic_DNA"/>
</dbReference>
<reference evidence="5" key="4">
    <citation type="journal article" date="2008" name="Nucleic Acids Res.">
        <title>The rice annotation project database (RAP-DB): 2008 update.</title>
        <authorList>
            <consortium name="The rice annotation project (RAP)"/>
        </authorList>
    </citation>
    <scope>GENOME REANNOTATION</scope>
    <source>
        <strain evidence="5">cv. Nipponbare</strain>
    </source>
</reference>
<dbReference type="SUPFAM" id="SSF53474">
    <property type="entry name" value="alpha/beta-Hydrolases"/>
    <property type="match status" value="1"/>
</dbReference>
<dbReference type="InterPro" id="IPR029058">
    <property type="entry name" value="AB_hydrolase_fold"/>
</dbReference>